<protein>
    <submittedName>
        <fullName evidence="4">Sporulation related protein</fullName>
    </submittedName>
</protein>
<feature type="compositionally biased region" description="Polar residues" evidence="1">
    <location>
        <begin position="163"/>
        <end position="172"/>
    </location>
</feature>
<organism evidence="4 5">
    <name type="scientific">Solirubrobacter pauli</name>
    <dbReference type="NCBI Taxonomy" id="166793"/>
    <lineage>
        <taxon>Bacteria</taxon>
        <taxon>Bacillati</taxon>
        <taxon>Actinomycetota</taxon>
        <taxon>Thermoleophilia</taxon>
        <taxon>Solirubrobacterales</taxon>
        <taxon>Solirubrobacteraceae</taxon>
        <taxon>Solirubrobacter</taxon>
    </lineage>
</organism>
<name>A0A660LIC8_9ACTN</name>
<gene>
    <name evidence="4" type="ORF">C8N24_3932</name>
</gene>
<dbReference type="SUPFAM" id="SSF110997">
    <property type="entry name" value="Sporulation related repeat"/>
    <property type="match status" value="1"/>
</dbReference>
<dbReference type="GO" id="GO:0042834">
    <property type="term" value="F:peptidoglycan binding"/>
    <property type="evidence" value="ECO:0007669"/>
    <property type="project" value="InterPro"/>
</dbReference>
<feature type="compositionally biased region" description="Low complexity" evidence="1">
    <location>
        <begin position="83"/>
        <end position="102"/>
    </location>
</feature>
<dbReference type="Pfam" id="PF05036">
    <property type="entry name" value="SPOR"/>
    <property type="match status" value="1"/>
</dbReference>
<feature type="region of interest" description="Disordered" evidence="1">
    <location>
        <begin position="81"/>
        <end position="172"/>
    </location>
</feature>
<evidence type="ECO:0000259" key="3">
    <source>
        <dbReference type="PROSITE" id="PS51724"/>
    </source>
</evidence>
<accession>A0A660LIC8</accession>
<keyword evidence="5" id="KW-1185">Reference proteome</keyword>
<dbReference type="Proteomes" id="UP000278962">
    <property type="component" value="Unassembled WGS sequence"/>
</dbReference>
<dbReference type="InterPro" id="IPR036680">
    <property type="entry name" value="SPOR-like_sf"/>
</dbReference>
<proteinExistence type="predicted"/>
<feature type="compositionally biased region" description="Pro residues" evidence="1">
    <location>
        <begin position="141"/>
        <end position="155"/>
    </location>
</feature>
<keyword evidence="2" id="KW-0812">Transmembrane</keyword>
<evidence type="ECO:0000313" key="5">
    <source>
        <dbReference type="Proteomes" id="UP000278962"/>
    </source>
</evidence>
<evidence type="ECO:0000256" key="2">
    <source>
        <dbReference type="SAM" id="Phobius"/>
    </source>
</evidence>
<dbReference type="AlphaFoldDB" id="A0A660LIC8"/>
<feature type="transmembrane region" description="Helical" evidence="2">
    <location>
        <begin position="55"/>
        <end position="76"/>
    </location>
</feature>
<feature type="domain" description="SPOR" evidence="3">
    <location>
        <begin position="167"/>
        <end position="250"/>
    </location>
</feature>
<keyword evidence="2" id="KW-0472">Membrane</keyword>
<comment type="caution">
    <text evidence="4">The sequence shown here is derived from an EMBL/GenBank/DDBJ whole genome shotgun (WGS) entry which is preliminary data.</text>
</comment>
<evidence type="ECO:0000256" key="1">
    <source>
        <dbReference type="SAM" id="MobiDB-lite"/>
    </source>
</evidence>
<dbReference type="PROSITE" id="PS51724">
    <property type="entry name" value="SPOR"/>
    <property type="match status" value="1"/>
</dbReference>
<keyword evidence="2" id="KW-1133">Transmembrane helix</keyword>
<reference evidence="4 5" key="1">
    <citation type="submission" date="2018-10" db="EMBL/GenBank/DDBJ databases">
        <title>Genomic Encyclopedia of Archaeal and Bacterial Type Strains, Phase II (KMG-II): from individual species to whole genera.</title>
        <authorList>
            <person name="Goeker M."/>
        </authorList>
    </citation>
    <scope>NUCLEOTIDE SEQUENCE [LARGE SCALE GENOMIC DNA]</scope>
    <source>
        <strain evidence="4 5">DSM 14954</strain>
    </source>
</reference>
<dbReference type="InterPro" id="IPR007730">
    <property type="entry name" value="SPOR-like_dom"/>
</dbReference>
<dbReference type="Gene3D" id="3.30.70.1070">
    <property type="entry name" value="Sporulation related repeat"/>
    <property type="match status" value="1"/>
</dbReference>
<evidence type="ECO:0000313" key="4">
    <source>
        <dbReference type="EMBL" id="RKQ94055.1"/>
    </source>
</evidence>
<sequence>METPPPPDAMVPPGPPERRCPRCGSTLAPEQEWCLACGAAAGTEVVESRGWRVPIYLGGGLVALAILGVILAIAAMSDREETAQNPTPTPSASAAPPATTTPSPLPTTDPVPTATVDPLNPEATPTVDPLNPEATVAPEDTPSPEPTTEPTPAPTDDPGLGTTGSFSGNNGDWTIIIASETSESKANKVADQAADKNITAEVLNSDDYSSLNGGYWVVYSGAYAKKSEAEDALGPIRADYSDAYVKKIEE</sequence>
<feature type="compositionally biased region" description="Low complexity" evidence="1">
    <location>
        <begin position="110"/>
        <end position="119"/>
    </location>
</feature>
<dbReference type="EMBL" id="RBIL01000001">
    <property type="protein sequence ID" value="RKQ94055.1"/>
    <property type="molecule type" value="Genomic_DNA"/>
</dbReference>